<dbReference type="AlphaFoldDB" id="A0A2G9GRU4"/>
<accession>A0A2G9GRU4</accession>
<comment type="caution">
    <text evidence="2">The sequence shown here is derived from an EMBL/GenBank/DDBJ whole genome shotgun (WGS) entry which is preliminary data.</text>
</comment>
<evidence type="ECO:0000256" key="1">
    <source>
        <dbReference type="SAM" id="MobiDB-lite"/>
    </source>
</evidence>
<keyword evidence="3" id="KW-1185">Reference proteome</keyword>
<name>A0A2G9GRU4_9LAMI</name>
<dbReference type="Proteomes" id="UP000231279">
    <property type="component" value="Unassembled WGS sequence"/>
</dbReference>
<evidence type="ECO:0000313" key="2">
    <source>
        <dbReference type="EMBL" id="PIN07999.1"/>
    </source>
</evidence>
<reference evidence="3" key="1">
    <citation type="journal article" date="2018" name="Gigascience">
        <title>Genome assembly of the Pink Ipe (Handroanthus impetiginosus, Bignoniaceae), a highly valued, ecologically keystone Neotropical timber forest tree.</title>
        <authorList>
            <person name="Silva-Junior O.B."/>
            <person name="Grattapaglia D."/>
            <person name="Novaes E."/>
            <person name="Collevatti R.G."/>
        </authorList>
    </citation>
    <scope>NUCLEOTIDE SEQUENCE [LARGE SCALE GENOMIC DNA]</scope>
    <source>
        <strain evidence="3">cv. UFG-1</strain>
    </source>
</reference>
<sequence>MSFFSQSERLGETEAKPEEDDAVSSRTDFGGKISIWVGLFNEFSEILDLMDDFGSYALGFVSLFGMDGIGKTADGIKFFKVQLELY</sequence>
<proteinExistence type="predicted"/>
<dbReference type="EMBL" id="NKXS01003933">
    <property type="protein sequence ID" value="PIN07999.1"/>
    <property type="molecule type" value="Genomic_DNA"/>
</dbReference>
<protein>
    <submittedName>
        <fullName evidence="2">Uncharacterized protein</fullName>
    </submittedName>
</protein>
<feature type="region of interest" description="Disordered" evidence="1">
    <location>
        <begin position="1"/>
        <end position="26"/>
    </location>
</feature>
<gene>
    <name evidence="2" type="ORF">CDL12_19432</name>
</gene>
<evidence type="ECO:0000313" key="3">
    <source>
        <dbReference type="Proteomes" id="UP000231279"/>
    </source>
</evidence>
<organism evidence="2 3">
    <name type="scientific">Handroanthus impetiginosus</name>
    <dbReference type="NCBI Taxonomy" id="429701"/>
    <lineage>
        <taxon>Eukaryota</taxon>
        <taxon>Viridiplantae</taxon>
        <taxon>Streptophyta</taxon>
        <taxon>Embryophyta</taxon>
        <taxon>Tracheophyta</taxon>
        <taxon>Spermatophyta</taxon>
        <taxon>Magnoliopsida</taxon>
        <taxon>eudicotyledons</taxon>
        <taxon>Gunneridae</taxon>
        <taxon>Pentapetalae</taxon>
        <taxon>asterids</taxon>
        <taxon>lamiids</taxon>
        <taxon>Lamiales</taxon>
        <taxon>Bignoniaceae</taxon>
        <taxon>Crescentiina</taxon>
        <taxon>Tabebuia alliance</taxon>
        <taxon>Handroanthus</taxon>
    </lineage>
</organism>